<dbReference type="SUPFAM" id="SSF53623">
    <property type="entry name" value="MurD-like peptide ligases, catalytic domain"/>
    <property type="match status" value="1"/>
</dbReference>
<evidence type="ECO:0000256" key="12">
    <source>
        <dbReference type="ARBA" id="ARBA00048425"/>
    </source>
</evidence>
<evidence type="ECO:0000256" key="7">
    <source>
        <dbReference type="ARBA" id="ARBA00022598"/>
    </source>
</evidence>
<comment type="subunit">
    <text evidence="3">Homodimer.</text>
</comment>
<dbReference type="Pfam" id="PF02875">
    <property type="entry name" value="Mur_ligase_C"/>
    <property type="match status" value="1"/>
</dbReference>
<dbReference type="Gene3D" id="3.40.1190.10">
    <property type="entry name" value="Mur-like, catalytic domain"/>
    <property type="match status" value="1"/>
</dbReference>
<sequence>MLLDIGAYEQQPSDTLDGFTDRLITLIPTLQSHGCSVGGPGGFIQRLRRGTWIGHIAEHVALELQCLAGMEVGFGKTYDTDGDGIYKVVYRYRVESAGLKAGEAAVALVDALAQNQPFDIDSVIAELKDLRESDLLGPSTNSIVEEAKLRGIPAIRLNTDSHVQLGYGCKQRHVQATMTDRTSAIGVEIADEKFRTKELLSRAGIPTPDGRVAISLVEATQIANDLGYPVAVKPEVGNHGRGISARVSDDSELETAFASAFAICTNVIVEKTMTGFDFRVLVIDGNLVAAARREPAHIVGNGTSTVQQLIDQVNADPRRGIGHERVLTAITIDDMSQRLLAFQDRTLDGALAAGEKLYLKSTANLSTGGTACDVTDNVHQDVRLMCERVARIIGMDCIGIDIVAPGLDQPLPHGSAGIVEVNAAPGFRMHLAPTEGQARDVAKPFVDMLFPPALDMNVPIIAVTGTNGKTTTAKLIAHTLKYSGHMVGFAGTTGVAIDGVEIVAGDYSGPEGSNIVLREPTIDHAVLEIARGGIIRRGLGFDSCDVGVFLNVDEDHIGVDGVEDLEELSLVKATVIEVVKETGVSVLNADDPIVAGLANRAGGRVIYFSLQPKNEIIKQHLGMGGTAVVLQEGNIVIHSPEPTIHVSSVLDAPITMSGAATFNIANVLAGVAALHGLGLPVDMIRNGISTFHPSASQNPGRMNLIDFVTFKVIVDYGHNTPAVKAMGRVLPHLTKGQKIVVAHGTGTRVDAQIQAFGAALSDVYDKIILADADPRGRTPSETSELVRSGALDNGFAASAVEIVNDPDKALARAFEIVRPGDLIVVQVNEVEPMLQAVMAHFARIAGPAKILKALP</sequence>
<evidence type="ECO:0000256" key="6">
    <source>
        <dbReference type="ARBA" id="ARBA00022036"/>
    </source>
</evidence>
<dbReference type="PROSITE" id="PS50975">
    <property type="entry name" value="ATP_GRASP"/>
    <property type="match status" value="1"/>
</dbReference>
<comment type="catalytic activity">
    <reaction evidence="12">
        <text>[L-4-(L-arginin-2-N-yl)aspartate](n) + L-aspartate + ATP = [L-4-(L-arginin-2-N-yl)aspartate](n)-L-aspartate + ADP + phosphate + H(+)</text>
        <dbReference type="Rhea" id="RHEA:13277"/>
        <dbReference type="Rhea" id="RHEA-COMP:13728"/>
        <dbReference type="Rhea" id="RHEA-COMP:13733"/>
        <dbReference type="ChEBI" id="CHEBI:15378"/>
        <dbReference type="ChEBI" id="CHEBI:29991"/>
        <dbReference type="ChEBI" id="CHEBI:30616"/>
        <dbReference type="ChEBI" id="CHEBI:43474"/>
        <dbReference type="ChEBI" id="CHEBI:137986"/>
        <dbReference type="ChEBI" id="CHEBI:137990"/>
        <dbReference type="ChEBI" id="CHEBI:456216"/>
        <dbReference type="EC" id="6.3.2.29"/>
    </reaction>
</comment>
<dbReference type="AlphaFoldDB" id="A0A2T0W4X2"/>
<dbReference type="EC" id="6.3.2.30" evidence="4"/>
<dbReference type="Gene3D" id="3.90.190.20">
    <property type="entry name" value="Mur ligase, C-terminal domain"/>
    <property type="match status" value="1"/>
</dbReference>
<name>A0A2T0W4X2_9RHOB</name>
<feature type="domain" description="ATP-grasp" evidence="14">
    <location>
        <begin position="197"/>
        <end position="450"/>
    </location>
</feature>
<comment type="caution">
    <text evidence="15">The sequence shown here is derived from an EMBL/GenBank/DDBJ whole genome shotgun (WGS) entry which is preliminary data.</text>
</comment>
<dbReference type="InterPro" id="IPR004101">
    <property type="entry name" value="Mur_ligase_C"/>
</dbReference>
<keyword evidence="9 13" id="KW-0067">ATP-binding</keyword>
<dbReference type="GO" id="GO:0071160">
    <property type="term" value="F:cyanophycin synthetase activity (L-aspartate-adding)"/>
    <property type="evidence" value="ECO:0007669"/>
    <property type="project" value="UniProtKB-EC"/>
</dbReference>
<evidence type="ECO:0000256" key="10">
    <source>
        <dbReference type="ARBA" id="ARBA00031353"/>
    </source>
</evidence>
<evidence type="ECO:0000256" key="5">
    <source>
        <dbReference type="ARBA" id="ARBA00013005"/>
    </source>
</evidence>
<dbReference type="InterPro" id="IPR036565">
    <property type="entry name" value="Mur-like_cat_sf"/>
</dbReference>
<evidence type="ECO:0000256" key="4">
    <source>
        <dbReference type="ARBA" id="ARBA00012968"/>
    </source>
</evidence>
<proteinExistence type="inferred from homology"/>
<comment type="similarity">
    <text evidence="2">In the C-terminal section; belongs to the MurCDEF family.</text>
</comment>
<keyword evidence="16" id="KW-1185">Reference proteome</keyword>
<comment type="catalytic activity">
    <reaction evidence="11">
        <text>[L-4-(L-arginin-2-N-yl)aspartate](n)-L-aspartate + L-arginine + ATP = [L-4-(L-arginin-2-N-yl)aspartate](n+1) + ADP + phosphate + H(+)</text>
        <dbReference type="Rhea" id="RHEA:23888"/>
        <dbReference type="Rhea" id="RHEA-COMP:13732"/>
        <dbReference type="Rhea" id="RHEA-COMP:13733"/>
        <dbReference type="ChEBI" id="CHEBI:15378"/>
        <dbReference type="ChEBI" id="CHEBI:30616"/>
        <dbReference type="ChEBI" id="CHEBI:32682"/>
        <dbReference type="ChEBI" id="CHEBI:43474"/>
        <dbReference type="ChEBI" id="CHEBI:137986"/>
        <dbReference type="ChEBI" id="CHEBI:137990"/>
        <dbReference type="ChEBI" id="CHEBI:456216"/>
        <dbReference type="EC" id="6.3.2.30"/>
    </reaction>
</comment>
<gene>
    <name evidence="15" type="ORF">CLV80_101371</name>
</gene>
<dbReference type="Gene3D" id="3.30.470.20">
    <property type="entry name" value="ATP-grasp fold, B domain"/>
    <property type="match status" value="2"/>
</dbReference>
<dbReference type="SUPFAM" id="SSF53244">
    <property type="entry name" value="MurD-like peptide ligases, peptide-binding domain"/>
    <property type="match status" value="1"/>
</dbReference>
<dbReference type="Pfam" id="PF18921">
    <property type="entry name" value="Cyanophycin_syn"/>
    <property type="match status" value="1"/>
</dbReference>
<keyword evidence="7" id="KW-0436">Ligase</keyword>
<dbReference type="InterPro" id="IPR036615">
    <property type="entry name" value="Mur_ligase_C_dom_sf"/>
</dbReference>
<comment type="function">
    <text evidence="1">Catalyzes the ATP-dependent polymerization of arginine and aspartate to multi-L-arginyl-poly-L-aspartic acid (cyanophycin; a water-insoluble reserve polymer).</text>
</comment>
<dbReference type="InterPro" id="IPR011810">
    <property type="entry name" value="Cya_phycin_syn"/>
</dbReference>
<dbReference type="InterPro" id="IPR013651">
    <property type="entry name" value="ATP-grasp_RimK-type"/>
</dbReference>
<evidence type="ECO:0000256" key="1">
    <source>
        <dbReference type="ARBA" id="ARBA00003184"/>
    </source>
</evidence>
<evidence type="ECO:0000259" key="14">
    <source>
        <dbReference type="PROSITE" id="PS50975"/>
    </source>
</evidence>
<dbReference type="InterPro" id="IPR044019">
    <property type="entry name" value="Cyanophycin_syn_N"/>
</dbReference>
<dbReference type="GO" id="GO:0005524">
    <property type="term" value="F:ATP binding"/>
    <property type="evidence" value="ECO:0007669"/>
    <property type="project" value="UniProtKB-UniRule"/>
</dbReference>
<dbReference type="GO" id="GO:0071161">
    <property type="term" value="F:cyanophycin synthetase activity (L-arginine-adding)"/>
    <property type="evidence" value="ECO:0007669"/>
    <property type="project" value="UniProtKB-EC"/>
</dbReference>
<dbReference type="EC" id="6.3.2.29" evidence="5"/>
<evidence type="ECO:0000256" key="13">
    <source>
        <dbReference type="PROSITE-ProRule" id="PRU00409"/>
    </source>
</evidence>
<dbReference type="GO" id="GO:0046872">
    <property type="term" value="F:metal ion binding"/>
    <property type="evidence" value="ECO:0007669"/>
    <property type="project" value="InterPro"/>
</dbReference>
<dbReference type="SUPFAM" id="SSF56059">
    <property type="entry name" value="Glutathione synthetase ATP-binding domain-like"/>
    <property type="match status" value="1"/>
</dbReference>
<protein>
    <recommendedName>
        <fullName evidence="6">Cyanophycin synthetase</fullName>
        <ecNumber evidence="5">6.3.2.29</ecNumber>
        <ecNumber evidence="4">6.3.2.30</ecNumber>
    </recommendedName>
    <alternativeName>
        <fullName evidence="10">Cyanophycin synthase</fullName>
    </alternativeName>
</protein>
<keyword evidence="8 13" id="KW-0547">Nucleotide-binding</keyword>
<evidence type="ECO:0000256" key="3">
    <source>
        <dbReference type="ARBA" id="ARBA00011738"/>
    </source>
</evidence>
<accession>A0A2T0W4X2</accession>
<dbReference type="EMBL" id="PVTP01000001">
    <property type="protein sequence ID" value="PRY80516.1"/>
    <property type="molecule type" value="Genomic_DNA"/>
</dbReference>
<dbReference type="Proteomes" id="UP000238007">
    <property type="component" value="Unassembled WGS sequence"/>
</dbReference>
<evidence type="ECO:0000313" key="16">
    <source>
        <dbReference type="Proteomes" id="UP000238007"/>
    </source>
</evidence>
<dbReference type="Pfam" id="PF08443">
    <property type="entry name" value="RimK"/>
    <property type="match status" value="1"/>
</dbReference>
<dbReference type="InterPro" id="IPR013221">
    <property type="entry name" value="Mur_ligase_cen"/>
</dbReference>
<organism evidence="15 16">
    <name type="scientific">Yoonia maritima</name>
    <dbReference type="NCBI Taxonomy" id="1435347"/>
    <lineage>
        <taxon>Bacteria</taxon>
        <taxon>Pseudomonadati</taxon>
        <taxon>Pseudomonadota</taxon>
        <taxon>Alphaproteobacteria</taxon>
        <taxon>Rhodobacterales</taxon>
        <taxon>Paracoccaceae</taxon>
        <taxon>Yoonia</taxon>
    </lineage>
</organism>
<dbReference type="NCBIfam" id="TIGR02068">
    <property type="entry name" value="cya_phycin_syn"/>
    <property type="match status" value="1"/>
</dbReference>
<dbReference type="PANTHER" id="PTHR23135">
    <property type="entry name" value="MUR LIGASE FAMILY MEMBER"/>
    <property type="match status" value="1"/>
</dbReference>
<reference evidence="15 16" key="1">
    <citation type="submission" date="2018-03" db="EMBL/GenBank/DDBJ databases">
        <title>Genomic Encyclopedia of Archaeal and Bacterial Type Strains, Phase II (KMG-II): from individual species to whole genera.</title>
        <authorList>
            <person name="Goeker M."/>
        </authorList>
    </citation>
    <scope>NUCLEOTIDE SEQUENCE [LARGE SCALE GENOMIC DNA]</scope>
    <source>
        <strain evidence="15 16">DSM 101533</strain>
    </source>
</reference>
<dbReference type="Pfam" id="PF08245">
    <property type="entry name" value="Mur_ligase_M"/>
    <property type="match status" value="1"/>
</dbReference>
<evidence type="ECO:0000313" key="15">
    <source>
        <dbReference type="EMBL" id="PRY80516.1"/>
    </source>
</evidence>
<evidence type="ECO:0000256" key="2">
    <source>
        <dbReference type="ARBA" id="ARBA00009060"/>
    </source>
</evidence>
<evidence type="ECO:0000256" key="8">
    <source>
        <dbReference type="ARBA" id="ARBA00022741"/>
    </source>
</evidence>
<dbReference type="PANTHER" id="PTHR23135:SF18">
    <property type="entry name" value="CYANOPHYCIN SYNTHETASE"/>
    <property type="match status" value="1"/>
</dbReference>
<evidence type="ECO:0000256" key="11">
    <source>
        <dbReference type="ARBA" id="ARBA00048094"/>
    </source>
</evidence>
<evidence type="ECO:0000256" key="9">
    <source>
        <dbReference type="ARBA" id="ARBA00022840"/>
    </source>
</evidence>
<dbReference type="NCBIfam" id="NF010623">
    <property type="entry name" value="PRK14016.1"/>
    <property type="match status" value="1"/>
</dbReference>
<dbReference type="InterPro" id="IPR011761">
    <property type="entry name" value="ATP-grasp"/>
</dbReference>